<feature type="non-terminal residue" evidence="1">
    <location>
        <position position="170"/>
    </location>
</feature>
<dbReference type="AlphaFoldDB" id="A0A9J5ZUF6"/>
<dbReference type="OrthoDB" id="851173at2759"/>
<dbReference type="Proteomes" id="UP000824120">
    <property type="component" value="Chromosome 3"/>
</dbReference>
<evidence type="ECO:0000313" key="2">
    <source>
        <dbReference type="Proteomes" id="UP000824120"/>
    </source>
</evidence>
<organism evidence="1 2">
    <name type="scientific">Solanum commersonii</name>
    <name type="common">Commerson's wild potato</name>
    <name type="synonym">Commerson's nightshade</name>
    <dbReference type="NCBI Taxonomy" id="4109"/>
    <lineage>
        <taxon>Eukaryota</taxon>
        <taxon>Viridiplantae</taxon>
        <taxon>Streptophyta</taxon>
        <taxon>Embryophyta</taxon>
        <taxon>Tracheophyta</taxon>
        <taxon>Spermatophyta</taxon>
        <taxon>Magnoliopsida</taxon>
        <taxon>eudicotyledons</taxon>
        <taxon>Gunneridae</taxon>
        <taxon>Pentapetalae</taxon>
        <taxon>asterids</taxon>
        <taxon>lamiids</taxon>
        <taxon>Solanales</taxon>
        <taxon>Solanaceae</taxon>
        <taxon>Solanoideae</taxon>
        <taxon>Solaneae</taxon>
        <taxon>Solanum</taxon>
    </lineage>
</organism>
<dbReference type="SUPFAM" id="SSF56219">
    <property type="entry name" value="DNase I-like"/>
    <property type="match status" value="1"/>
</dbReference>
<protein>
    <submittedName>
        <fullName evidence="1">Uncharacterized protein</fullName>
    </submittedName>
</protein>
<dbReference type="Gene3D" id="3.60.10.10">
    <property type="entry name" value="Endonuclease/exonuclease/phosphatase"/>
    <property type="match status" value="1"/>
</dbReference>
<evidence type="ECO:0000313" key="1">
    <source>
        <dbReference type="EMBL" id="KAG5615865.1"/>
    </source>
</evidence>
<accession>A0A9J5ZUF6</accession>
<proteinExistence type="predicted"/>
<gene>
    <name evidence="1" type="ORF">H5410_015689</name>
</gene>
<dbReference type="EMBL" id="JACXVP010000003">
    <property type="protein sequence ID" value="KAG5615865.1"/>
    <property type="molecule type" value="Genomic_DNA"/>
</dbReference>
<keyword evidence="2" id="KW-1185">Reference proteome</keyword>
<reference evidence="1 2" key="1">
    <citation type="submission" date="2020-09" db="EMBL/GenBank/DDBJ databases">
        <title>De no assembly of potato wild relative species, Solanum commersonii.</title>
        <authorList>
            <person name="Cho K."/>
        </authorList>
    </citation>
    <scope>NUCLEOTIDE SEQUENCE [LARGE SCALE GENOMIC DNA]</scope>
    <source>
        <strain evidence="1">LZ3.2</strain>
        <tissue evidence="1">Leaf</tissue>
    </source>
</reference>
<sequence length="170" mass="19655">MMWDSRVWKGEKGEVLHIGAYSLTCKFEELLQKFSFHITSVFAPNGKVERRLIWDEKGVVRGLLKGPSAICGDFGVCGLQLEKRNCNKRSSAMEEFTNFIEVMELIDTQLDGGHHIVREWWSSFEFTRRPDFILASKLKALKGKLKEWSMNEQGNLKLQKSRLLNEMTVL</sequence>
<name>A0A9J5ZUF6_SOLCO</name>
<comment type="caution">
    <text evidence="1">The sequence shown here is derived from an EMBL/GenBank/DDBJ whole genome shotgun (WGS) entry which is preliminary data.</text>
</comment>
<dbReference type="InterPro" id="IPR036691">
    <property type="entry name" value="Endo/exonu/phosph_ase_sf"/>
</dbReference>